<comment type="caution">
    <text evidence="2">The sequence shown here is derived from an EMBL/GenBank/DDBJ whole genome shotgun (WGS) entry which is preliminary data.</text>
</comment>
<dbReference type="GO" id="GO:0003824">
    <property type="term" value="F:catalytic activity"/>
    <property type="evidence" value="ECO:0007669"/>
    <property type="project" value="UniProtKB-ARBA"/>
</dbReference>
<dbReference type="PANTHER" id="PTHR43802:SF1">
    <property type="entry name" value="IP11341P-RELATED"/>
    <property type="match status" value="1"/>
</dbReference>
<dbReference type="InterPro" id="IPR001753">
    <property type="entry name" value="Enoyl-CoA_hydra/iso"/>
</dbReference>
<evidence type="ECO:0000256" key="1">
    <source>
        <dbReference type="ARBA" id="ARBA00005254"/>
    </source>
</evidence>
<comment type="similarity">
    <text evidence="1">Belongs to the enoyl-CoA hydratase/isomerase family.</text>
</comment>
<accession>A0A1X0D8M2</accession>
<dbReference type="CDD" id="cd06558">
    <property type="entry name" value="crotonase-like"/>
    <property type="match status" value="1"/>
</dbReference>
<dbReference type="Proteomes" id="UP000192772">
    <property type="component" value="Unassembled WGS sequence"/>
</dbReference>
<protein>
    <submittedName>
        <fullName evidence="2">Enoyl-CoA hydratase</fullName>
    </submittedName>
</protein>
<dbReference type="NCBIfam" id="NF006140">
    <property type="entry name" value="PRK08290.1"/>
    <property type="match status" value="1"/>
</dbReference>
<sequence>MTSSCVLFERPAPTVARLVLNRPERRNAQNATLLYELDAAFQQAAADDDVKVVLLAGAGPDFSAGHDLSEITTELPGQPVATIAAALDAPGVEGRHAFECEAYLGLCRRWRDLPKPTIGVAHGRCIAGALMLLWPMDLIVAGSGTVFSDPVAAFGLNGAEYFSHVWEVGARKAKEMLFTGEPLTARDAHRLGMVNHVVPDDELADFALELAQKIARMPAYGLRLAKSSVNQALNAQGFDSAMDGAFGLHIAGHANNLARYGEIIDPKGIDRIRQLSRSSSGAAQ</sequence>
<evidence type="ECO:0000313" key="2">
    <source>
        <dbReference type="EMBL" id="ORA68698.1"/>
    </source>
</evidence>
<dbReference type="STRING" id="81858.BST23_02375"/>
<dbReference type="Pfam" id="PF00378">
    <property type="entry name" value="ECH_1"/>
    <property type="match status" value="1"/>
</dbReference>
<organism evidence="2 3">
    <name type="scientific">Mycolicibacterium elephantis</name>
    <dbReference type="NCBI Taxonomy" id="81858"/>
    <lineage>
        <taxon>Bacteria</taxon>
        <taxon>Bacillati</taxon>
        <taxon>Actinomycetota</taxon>
        <taxon>Actinomycetes</taxon>
        <taxon>Mycobacteriales</taxon>
        <taxon>Mycobacteriaceae</taxon>
        <taxon>Mycolicibacterium</taxon>
    </lineage>
</organism>
<proteinExistence type="inferred from homology"/>
<dbReference type="EMBL" id="MVHP01000002">
    <property type="protein sequence ID" value="ORA68698.1"/>
    <property type="molecule type" value="Genomic_DNA"/>
</dbReference>
<dbReference type="InterPro" id="IPR029045">
    <property type="entry name" value="ClpP/crotonase-like_dom_sf"/>
</dbReference>
<dbReference type="PANTHER" id="PTHR43802">
    <property type="entry name" value="ENOYL-COA HYDRATASE"/>
    <property type="match status" value="1"/>
</dbReference>
<reference evidence="2 3" key="1">
    <citation type="submission" date="2017-02" db="EMBL/GenBank/DDBJ databases">
        <title>The new phylogeny of genus Mycobacterium.</title>
        <authorList>
            <person name="Tortoli E."/>
            <person name="Trovato A."/>
            <person name="Cirillo D.M."/>
        </authorList>
    </citation>
    <scope>NUCLEOTIDE SEQUENCE [LARGE SCALE GENOMIC DNA]</scope>
    <source>
        <strain evidence="2 3">FI-09383</strain>
    </source>
</reference>
<name>A0A1X0D8M2_9MYCO</name>
<dbReference type="SUPFAM" id="SSF52096">
    <property type="entry name" value="ClpP/crotonase"/>
    <property type="match status" value="1"/>
</dbReference>
<dbReference type="RefSeq" id="WP_083042330.1">
    <property type="nucleotide sequence ID" value="NZ_MVHP01000002.1"/>
</dbReference>
<gene>
    <name evidence="2" type="ORF">BST23_02375</name>
</gene>
<dbReference type="Gene3D" id="3.90.226.10">
    <property type="entry name" value="2-enoyl-CoA Hydratase, Chain A, domain 1"/>
    <property type="match status" value="1"/>
</dbReference>
<evidence type="ECO:0000313" key="3">
    <source>
        <dbReference type="Proteomes" id="UP000192772"/>
    </source>
</evidence>
<dbReference type="OrthoDB" id="9807606at2"/>
<dbReference type="AlphaFoldDB" id="A0A1X0D8M2"/>